<dbReference type="AlphaFoldDB" id="A0A7J7L8Y8"/>
<name>A0A7J7L8Y8_9MAGN</name>
<dbReference type="Gene3D" id="1.25.40.10">
    <property type="entry name" value="Tetratricopeptide repeat domain"/>
    <property type="match status" value="1"/>
</dbReference>
<accession>A0A7J7L8Y8</accession>
<evidence type="ECO:0000313" key="1">
    <source>
        <dbReference type="EMBL" id="KAF6139014.1"/>
    </source>
</evidence>
<reference evidence="1 2" key="1">
    <citation type="journal article" date="2020" name="IScience">
        <title>Genome Sequencing of the Endangered Kingdonia uniflora (Circaeasteraceae, Ranunculales) Reveals Potential Mechanisms of Evolutionary Specialization.</title>
        <authorList>
            <person name="Sun Y."/>
            <person name="Deng T."/>
            <person name="Zhang A."/>
            <person name="Moore M.J."/>
            <person name="Landis J.B."/>
            <person name="Lin N."/>
            <person name="Zhang H."/>
            <person name="Zhang X."/>
            <person name="Huang J."/>
            <person name="Zhang X."/>
            <person name="Sun H."/>
            <person name="Wang H."/>
        </authorList>
    </citation>
    <scope>NUCLEOTIDE SEQUENCE [LARGE SCALE GENOMIC DNA]</scope>
    <source>
        <strain evidence="1">TB1705</strain>
        <tissue evidence="1">Leaf</tissue>
    </source>
</reference>
<comment type="caution">
    <text evidence="1">The sequence shown here is derived from an EMBL/GenBank/DDBJ whole genome shotgun (WGS) entry which is preliminary data.</text>
</comment>
<proteinExistence type="predicted"/>
<evidence type="ECO:0000313" key="2">
    <source>
        <dbReference type="Proteomes" id="UP000541444"/>
    </source>
</evidence>
<dbReference type="Proteomes" id="UP000541444">
    <property type="component" value="Unassembled WGS sequence"/>
</dbReference>
<dbReference type="OrthoDB" id="10262026at2759"/>
<protein>
    <submittedName>
        <fullName evidence="1">Uncharacterized protein</fullName>
    </submittedName>
</protein>
<dbReference type="EMBL" id="JACGCM010002535">
    <property type="protein sequence ID" value="KAF6139014.1"/>
    <property type="molecule type" value="Genomic_DNA"/>
</dbReference>
<organism evidence="1 2">
    <name type="scientific">Kingdonia uniflora</name>
    <dbReference type="NCBI Taxonomy" id="39325"/>
    <lineage>
        <taxon>Eukaryota</taxon>
        <taxon>Viridiplantae</taxon>
        <taxon>Streptophyta</taxon>
        <taxon>Embryophyta</taxon>
        <taxon>Tracheophyta</taxon>
        <taxon>Spermatophyta</taxon>
        <taxon>Magnoliopsida</taxon>
        <taxon>Ranunculales</taxon>
        <taxon>Circaeasteraceae</taxon>
        <taxon>Kingdonia</taxon>
    </lineage>
</organism>
<dbReference type="InterPro" id="IPR011990">
    <property type="entry name" value="TPR-like_helical_dom_sf"/>
</dbReference>
<keyword evidence="2" id="KW-1185">Reference proteome</keyword>
<gene>
    <name evidence="1" type="ORF">GIB67_010740</name>
</gene>
<sequence>MAHCYEAVQLHMLLDAIMYYKRAANYNNKEAIALHQLAKLHQELSCDEEVAFYYKKDITKIENEEREGPNMLEALLFLAINCSTHMMTKEMEVYCNKLLDYNRASLWYV</sequence>